<keyword evidence="11 24" id="KW-0812">Transmembrane</keyword>
<feature type="transmembrane region" description="Helical" evidence="24">
    <location>
        <begin position="110"/>
        <end position="131"/>
    </location>
</feature>
<evidence type="ECO:0000256" key="4">
    <source>
        <dbReference type="ARBA" id="ARBA00005189"/>
    </source>
</evidence>
<evidence type="ECO:0000313" key="25">
    <source>
        <dbReference type="EMBL" id="RST92154.1"/>
    </source>
</evidence>
<dbReference type="AlphaFoldDB" id="A0A429ZES7"/>
<evidence type="ECO:0000256" key="17">
    <source>
        <dbReference type="ARBA" id="ARBA00023264"/>
    </source>
</evidence>
<keyword evidence="16" id="KW-0594">Phospholipid biosynthesis</keyword>
<evidence type="ECO:0000256" key="19">
    <source>
        <dbReference type="ARBA" id="ARBA00031825"/>
    </source>
</evidence>
<feature type="transmembrane region" description="Helical" evidence="24">
    <location>
        <begin position="81"/>
        <end position="98"/>
    </location>
</feature>
<dbReference type="EC" id="2.7.7.41" evidence="6"/>
<comment type="similarity">
    <text evidence="5">Belongs to the CDS family.</text>
</comment>
<keyword evidence="10 25" id="KW-0808">Transferase</keyword>
<feature type="transmembrane region" description="Helical" evidence="24">
    <location>
        <begin position="205"/>
        <end position="225"/>
    </location>
</feature>
<organism evidence="25 26">
    <name type="scientific">Vagococcus salmoninarum</name>
    <dbReference type="NCBI Taxonomy" id="2739"/>
    <lineage>
        <taxon>Bacteria</taxon>
        <taxon>Bacillati</taxon>
        <taxon>Bacillota</taxon>
        <taxon>Bacilli</taxon>
        <taxon>Lactobacillales</taxon>
        <taxon>Enterococcaceae</taxon>
        <taxon>Vagococcus</taxon>
    </lineage>
</organism>
<evidence type="ECO:0000256" key="5">
    <source>
        <dbReference type="ARBA" id="ARBA00010185"/>
    </source>
</evidence>
<keyword evidence="17" id="KW-1208">Phospholipid metabolism</keyword>
<feature type="transmembrane region" description="Helical" evidence="24">
    <location>
        <begin position="137"/>
        <end position="156"/>
    </location>
</feature>
<evidence type="ECO:0000256" key="15">
    <source>
        <dbReference type="ARBA" id="ARBA00023136"/>
    </source>
</evidence>
<name>A0A429ZES7_9ENTE</name>
<dbReference type="GO" id="GO:0005886">
    <property type="term" value="C:plasma membrane"/>
    <property type="evidence" value="ECO:0007669"/>
    <property type="project" value="UniProtKB-SubCell"/>
</dbReference>
<evidence type="ECO:0000256" key="20">
    <source>
        <dbReference type="ARBA" id="ARBA00032253"/>
    </source>
</evidence>
<evidence type="ECO:0000256" key="23">
    <source>
        <dbReference type="ARBA" id="ARBA00033406"/>
    </source>
</evidence>
<keyword evidence="13 24" id="KW-1133">Transmembrane helix</keyword>
<dbReference type="GO" id="GO:0016024">
    <property type="term" value="P:CDP-diacylglycerol biosynthetic process"/>
    <property type="evidence" value="ECO:0007669"/>
    <property type="project" value="TreeGrafter"/>
</dbReference>
<dbReference type="OrthoDB" id="9799199at2"/>
<keyword evidence="12 25" id="KW-0548">Nucleotidyltransferase</keyword>
<evidence type="ECO:0000313" key="26">
    <source>
        <dbReference type="Proteomes" id="UP000287239"/>
    </source>
</evidence>
<evidence type="ECO:0000256" key="16">
    <source>
        <dbReference type="ARBA" id="ARBA00023209"/>
    </source>
</evidence>
<dbReference type="RefSeq" id="WP_126781954.1">
    <property type="nucleotide sequence ID" value="NZ_CAUQJP010000040.1"/>
</dbReference>
<proteinExistence type="inferred from homology"/>
<evidence type="ECO:0000256" key="18">
    <source>
        <dbReference type="ARBA" id="ARBA00029893"/>
    </source>
</evidence>
<dbReference type="PANTHER" id="PTHR46382">
    <property type="entry name" value="PHOSPHATIDATE CYTIDYLYLTRANSFERASE"/>
    <property type="match status" value="1"/>
</dbReference>
<evidence type="ECO:0000256" key="14">
    <source>
        <dbReference type="ARBA" id="ARBA00023098"/>
    </source>
</evidence>
<evidence type="ECO:0000256" key="10">
    <source>
        <dbReference type="ARBA" id="ARBA00022679"/>
    </source>
</evidence>
<evidence type="ECO:0000256" key="1">
    <source>
        <dbReference type="ARBA" id="ARBA00001698"/>
    </source>
</evidence>
<evidence type="ECO:0000256" key="9">
    <source>
        <dbReference type="ARBA" id="ARBA00022516"/>
    </source>
</evidence>
<feature type="transmembrane region" description="Helical" evidence="24">
    <location>
        <begin position="46"/>
        <end position="66"/>
    </location>
</feature>
<evidence type="ECO:0000256" key="24">
    <source>
        <dbReference type="SAM" id="Phobius"/>
    </source>
</evidence>
<dbReference type="GeneID" id="98569325"/>
<evidence type="ECO:0000256" key="12">
    <source>
        <dbReference type="ARBA" id="ARBA00022695"/>
    </source>
</evidence>
<protein>
    <recommendedName>
        <fullName evidence="7">Phosphatidate cytidylyltransferase</fullName>
        <ecNumber evidence="6">2.7.7.41</ecNumber>
    </recommendedName>
    <alternativeName>
        <fullName evidence="20">CDP-DAG synthase</fullName>
    </alternativeName>
    <alternativeName>
        <fullName evidence="22">CDP-DG synthase</fullName>
    </alternativeName>
    <alternativeName>
        <fullName evidence="18">CDP-diacylglycerol synthase</fullName>
    </alternativeName>
    <alternativeName>
        <fullName evidence="21">CDP-diglyceride pyrophosphorylase</fullName>
    </alternativeName>
    <alternativeName>
        <fullName evidence="23">CDP-diglyceride synthase</fullName>
    </alternativeName>
    <alternativeName>
        <fullName evidence="19">CTP:phosphatidate cytidylyltransferase</fullName>
    </alternativeName>
</protein>
<comment type="pathway">
    <text evidence="3">Phospholipid metabolism; CDP-diacylglycerol biosynthesis; CDP-diacylglycerol from sn-glycerol 3-phosphate: step 3/3.</text>
</comment>
<evidence type="ECO:0000256" key="2">
    <source>
        <dbReference type="ARBA" id="ARBA00004651"/>
    </source>
</evidence>
<accession>A0A429ZES7</accession>
<keyword evidence="14" id="KW-0443">Lipid metabolism</keyword>
<evidence type="ECO:0000256" key="3">
    <source>
        <dbReference type="ARBA" id="ARBA00005119"/>
    </source>
</evidence>
<dbReference type="PANTHER" id="PTHR46382:SF1">
    <property type="entry name" value="PHOSPHATIDATE CYTIDYLYLTRANSFERASE"/>
    <property type="match status" value="1"/>
</dbReference>
<comment type="catalytic activity">
    <reaction evidence="1">
        <text>a 1,2-diacyl-sn-glycero-3-phosphate + CTP + H(+) = a CDP-1,2-diacyl-sn-glycerol + diphosphate</text>
        <dbReference type="Rhea" id="RHEA:16229"/>
        <dbReference type="ChEBI" id="CHEBI:15378"/>
        <dbReference type="ChEBI" id="CHEBI:33019"/>
        <dbReference type="ChEBI" id="CHEBI:37563"/>
        <dbReference type="ChEBI" id="CHEBI:58332"/>
        <dbReference type="ChEBI" id="CHEBI:58608"/>
        <dbReference type="EC" id="2.7.7.41"/>
    </reaction>
</comment>
<comment type="pathway">
    <text evidence="4">Lipid metabolism.</text>
</comment>
<dbReference type="GO" id="GO:0004605">
    <property type="term" value="F:phosphatidate cytidylyltransferase activity"/>
    <property type="evidence" value="ECO:0007669"/>
    <property type="project" value="UniProtKB-EC"/>
</dbReference>
<evidence type="ECO:0000256" key="13">
    <source>
        <dbReference type="ARBA" id="ARBA00022989"/>
    </source>
</evidence>
<evidence type="ECO:0000256" key="7">
    <source>
        <dbReference type="ARBA" id="ARBA00019373"/>
    </source>
</evidence>
<feature type="transmembrane region" description="Helical" evidence="24">
    <location>
        <begin position="177"/>
        <end position="199"/>
    </location>
</feature>
<evidence type="ECO:0000256" key="6">
    <source>
        <dbReference type="ARBA" id="ARBA00012487"/>
    </source>
</evidence>
<keyword evidence="26" id="KW-1185">Reference proteome</keyword>
<dbReference type="EMBL" id="NGJU01000024">
    <property type="protein sequence ID" value="RST92154.1"/>
    <property type="molecule type" value="Genomic_DNA"/>
</dbReference>
<reference evidence="25 26" key="1">
    <citation type="submission" date="2017-05" db="EMBL/GenBank/DDBJ databases">
        <title>Vagococcus spp. assemblies.</title>
        <authorList>
            <person name="Gulvik C.A."/>
        </authorList>
    </citation>
    <scope>NUCLEOTIDE SEQUENCE [LARGE SCALE GENOMIC DNA]</scope>
    <source>
        <strain evidence="25 26">NCFB 2777</strain>
    </source>
</reference>
<dbReference type="Pfam" id="PF01148">
    <property type="entry name" value="CTP_transf_1"/>
    <property type="match status" value="1"/>
</dbReference>
<feature type="transmembrane region" description="Helical" evidence="24">
    <location>
        <begin position="6"/>
        <end position="39"/>
    </location>
</feature>
<sequence>MRQRVITAVVALALFIPVIIYGGIIIQLTAAALAVVGVYELFRMKGLKLVSIEGLLAAVGAVVLVLPMKEWFFFLPAKSDTYALFYVVVMIVLALSVFSKNTYTLDEAAFPVLVSLYVGMGFKSFLLARGTTSDLTVLMYALLVVWTTDIGAYMIGRKLGQRKLAPAISPNKTIEGSLGGIVCAVVFAGIFFIFFPTMATFGYKTWVMLLFTVIFSMVGQMGDLVESAYKRHYGVKDSGTILPGHGGILDRFDSLLFVFPVMHLLGIF</sequence>
<evidence type="ECO:0000256" key="8">
    <source>
        <dbReference type="ARBA" id="ARBA00022475"/>
    </source>
</evidence>
<comment type="caution">
    <text evidence="25">The sequence shown here is derived from an EMBL/GenBank/DDBJ whole genome shotgun (WGS) entry which is preliminary data.</text>
</comment>
<keyword evidence="15 24" id="KW-0472">Membrane</keyword>
<dbReference type="Proteomes" id="UP000287239">
    <property type="component" value="Unassembled WGS sequence"/>
</dbReference>
<keyword evidence="9" id="KW-0444">Lipid biosynthesis</keyword>
<evidence type="ECO:0000256" key="11">
    <source>
        <dbReference type="ARBA" id="ARBA00022692"/>
    </source>
</evidence>
<comment type="subcellular location">
    <subcellularLocation>
        <location evidence="2">Cell membrane</location>
        <topology evidence="2">Multi-pass membrane protein</topology>
    </subcellularLocation>
</comment>
<keyword evidence="8" id="KW-1003">Cell membrane</keyword>
<evidence type="ECO:0000256" key="22">
    <source>
        <dbReference type="ARBA" id="ARBA00032743"/>
    </source>
</evidence>
<evidence type="ECO:0000256" key="21">
    <source>
        <dbReference type="ARBA" id="ARBA00032396"/>
    </source>
</evidence>
<gene>
    <name evidence="25" type="ORF">CBF35_13320</name>
</gene>